<dbReference type="EMBL" id="FNPF01000002">
    <property type="protein sequence ID" value="SDX97357.1"/>
    <property type="molecule type" value="Genomic_DNA"/>
</dbReference>
<evidence type="ECO:0008006" key="4">
    <source>
        <dbReference type="Google" id="ProtNLM"/>
    </source>
</evidence>
<keyword evidence="1" id="KW-0732">Signal</keyword>
<proteinExistence type="predicted"/>
<dbReference type="PROSITE" id="PS51257">
    <property type="entry name" value="PROKAR_LIPOPROTEIN"/>
    <property type="match status" value="1"/>
</dbReference>
<protein>
    <recommendedName>
        <fullName evidence="4">Chitin binding Peritrophin-A domain-containing protein</fullName>
    </recommendedName>
</protein>
<feature type="chain" id="PRO_5011450574" description="Chitin binding Peritrophin-A domain-containing protein" evidence="1">
    <location>
        <begin position="21"/>
        <end position="50"/>
    </location>
</feature>
<dbReference type="AlphaFoldDB" id="A0A1H3G2W1"/>
<evidence type="ECO:0000313" key="2">
    <source>
        <dbReference type="EMBL" id="SDX97357.1"/>
    </source>
</evidence>
<name>A0A1H3G2W1_9RHOB</name>
<dbReference type="Proteomes" id="UP000199286">
    <property type="component" value="Unassembled WGS sequence"/>
</dbReference>
<evidence type="ECO:0000313" key="3">
    <source>
        <dbReference type="Proteomes" id="UP000199286"/>
    </source>
</evidence>
<accession>A0A1H3G2W1</accession>
<sequence>MLRTLFAAAALTLVPALASAACDAHDRQAMSCTDGMIYDAATNTCKVVSG</sequence>
<reference evidence="2 3" key="1">
    <citation type="submission" date="2016-10" db="EMBL/GenBank/DDBJ databases">
        <authorList>
            <person name="de Groot N.N."/>
        </authorList>
    </citation>
    <scope>NUCLEOTIDE SEQUENCE [LARGE SCALE GENOMIC DNA]</scope>
    <source>
        <strain evidence="2 3">DSM 26880</strain>
    </source>
</reference>
<keyword evidence="3" id="KW-1185">Reference proteome</keyword>
<gene>
    <name evidence="2" type="ORF">SAMN05444340_102113</name>
</gene>
<dbReference type="RefSeq" id="WP_089879049.1">
    <property type="nucleotide sequence ID" value="NZ_FNPF01000002.1"/>
</dbReference>
<evidence type="ECO:0000256" key="1">
    <source>
        <dbReference type="SAM" id="SignalP"/>
    </source>
</evidence>
<feature type="signal peptide" evidence="1">
    <location>
        <begin position="1"/>
        <end position="20"/>
    </location>
</feature>
<organism evidence="2 3">
    <name type="scientific">Citreimonas salinaria</name>
    <dbReference type="NCBI Taxonomy" id="321339"/>
    <lineage>
        <taxon>Bacteria</taxon>
        <taxon>Pseudomonadati</taxon>
        <taxon>Pseudomonadota</taxon>
        <taxon>Alphaproteobacteria</taxon>
        <taxon>Rhodobacterales</taxon>
        <taxon>Roseobacteraceae</taxon>
        <taxon>Citreimonas</taxon>
    </lineage>
</organism>
<dbReference type="STRING" id="321339.SAMN05444340_102113"/>